<reference evidence="2 3" key="1">
    <citation type="submission" date="2017-06" db="EMBL/GenBank/DDBJ databases">
        <title>Ant-infecting Ophiocordyceps genomes reveal a high diversity of potential behavioral manipulation genes and a possible major role for enterotoxins.</title>
        <authorList>
            <person name="De Bekker C."/>
            <person name="Evans H.C."/>
            <person name="Brachmann A."/>
            <person name="Hughes D.P."/>
        </authorList>
    </citation>
    <scope>NUCLEOTIDE SEQUENCE [LARGE SCALE GENOMIC DNA]</scope>
    <source>
        <strain evidence="2 3">Map64</strain>
    </source>
</reference>
<dbReference type="EMBL" id="NJET01000009">
    <property type="protein sequence ID" value="PHH66282.1"/>
    <property type="molecule type" value="Genomic_DNA"/>
</dbReference>
<feature type="compositionally biased region" description="Basic and acidic residues" evidence="1">
    <location>
        <begin position="1"/>
        <end position="11"/>
    </location>
</feature>
<dbReference type="OrthoDB" id="3541842at2759"/>
<accession>A0A2C5YG59</accession>
<name>A0A2C5YG59_9HYPO</name>
<evidence type="ECO:0000313" key="3">
    <source>
        <dbReference type="Proteomes" id="UP000226192"/>
    </source>
</evidence>
<dbReference type="Proteomes" id="UP000226192">
    <property type="component" value="Unassembled WGS sequence"/>
</dbReference>
<proteinExistence type="predicted"/>
<evidence type="ECO:0000256" key="1">
    <source>
        <dbReference type="SAM" id="MobiDB-lite"/>
    </source>
</evidence>
<sequence>MASEADVKPEPTAEGIDFEGSENTTMNTAWVKWDVKGGSDRTHSPYMNTAYSLEGSPNIQGVEIKASQQVKLICWTSQYPNGSPDITIDGPTNGKHKINPRRLGSYRVEPRN</sequence>
<organism evidence="2 3">
    <name type="scientific">Ophiocordyceps australis</name>
    <dbReference type="NCBI Taxonomy" id="1399860"/>
    <lineage>
        <taxon>Eukaryota</taxon>
        <taxon>Fungi</taxon>
        <taxon>Dikarya</taxon>
        <taxon>Ascomycota</taxon>
        <taxon>Pezizomycotina</taxon>
        <taxon>Sordariomycetes</taxon>
        <taxon>Hypocreomycetidae</taxon>
        <taxon>Hypocreales</taxon>
        <taxon>Ophiocordycipitaceae</taxon>
        <taxon>Ophiocordyceps</taxon>
    </lineage>
</organism>
<comment type="caution">
    <text evidence="2">The sequence shown here is derived from an EMBL/GenBank/DDBJ whole genome shotgun (WGS) entry which is preliminary data.</text>
</comment>
<feature type="region of interest" description="Disordered" evidence="1">
    <location>
        <begin position="1"/>
        <end position="21"/>
    </location>
</feature>
<keyword evidence="3" id="KW-1185">Reference proteome</keyword>
<evidence type="ECO:0000313" key="2">
    <source>
        <dbReference type="EMBL" id="PHH66282.1"/>
    </source>
</evidence>
<feature type="region of interest" description="Disordered" evidence="1">
    <location>
        <begin position="82"/>
        <end position="112"/>
    </location>
</feature>
<gene>
    <name evidence="2" type="ORF">CDD81_7875</name>
</gene>
<dbReference type="AlphaFoldDB" id="A0A2C5YG59"/>
<protein>
    <submittedName>
        <fullName evidence="2">Uncharacterized protein</fullName>
    </submittedName>
</protein>